<dbReference type="NCBIfam" id="TIGR03347">
    <property type="entry name" value="VI_chp_1"/>
    <property type="match status" value="1"/>
</dbReference>
<dbReference type="OrthoDB" id="1523296at2"/>
<proteinExistence type="predicted"/>
<comment type="caution">
    <text evidence="1">The sequence shown here is derived from an EMBL/GenBank/DDBJ whole genome shotgun (WGS) entry which is preliminary data.</text>
</comment>
<organism evidence="1 2">
    <name type="scientific">Massilia glaciei</name>
    <dbReference type="NCBI Taxonomy" id="1524097"/>
    <lineage>
        <taxon>Bacteria</taxon>
        <taxon>Pseudomonadati</taxon>
        <taxon>Pseudomonadota</taxon>
        <taxon>Betaproteobacteria</taxon>
        <taxon>Burkholderiales</taxon>
        <taxon>Oxalobacteraceae</taxon>
        <taxon>Telluria group</taxon>
        <taxon>Massilia</taxon>
    </lineage>
</organism>
<name>A0A2U2HDB3_9BURK</name>
<dbReference type="EMBL" id="PXWF02000321">
    <property type="protein sequence ID" value="PWF40974.1"/>
    <property type="molecule type" value="Genomic_DNA"/>
</dbReference>
<evidence type="ECO:0000313" key="2">
    <source>
        <dbReference type="Proteomes" id="UP000241421"/>
    </source>
</evidence>
<dbReference type="Pfam" id="PF06996">
    <property type="entry name" value="T6SS_TssG"/>
    <property type="match status" value="1"/>
</dbReference>
<dbReference type="PANTHER" id="PTHR35564">
    <property type="match status" value="1"/>
</dbReference>
<sequence>MHTTKRRFEPAVIERLFEEPYRFEYFQAVRMLELWLKRHGPPHQNTVANFLRFQNSTSLDFPASELLKLEPEPRGLARDARALGEALQAQTLKYIRITPAFMGLLGGNGALPAHYTERIAAHALYEKDDGPRAFLDTFSNRSLALFYEAWCKYRIELKYQVDGKDTFLPLLLSLAGLGNDSLRKRLTDDLGGGVLDESVGYFAAAMRHRPASSVQIARVLSEYFNEPFKAIQFIGCWYDVPADQQTALGGANASLGGGAMAGARVWQRDLRLRLEIGPLGRAGFSTFLPGGKAARALKSMLTMFTGVTLEYEVQLVLRAAEVRGAALGEAGGGARLGWDAFLLSGEQTEDRTDVRYDFHTL</sequence>
<dbReference type="RefSeq" id="WP_106760144.1">
    <property type="nucleotide sequence ID" value="NZ_PXWF02000321.1"/>
</dbReference>
<reference evidence="1 2" key="1">
    <citation type="submission" date="2018-04" db="EMBL/GenBank/DDBJ databases">
        <title>Massilia violaceinigra sp. nov., a novel purple-pigmented bacterium isolated from Tianshan glacier, Xinjiang, China.</title>
        <authorList>
            <person name="Wang H."/>
        </authorList>
    </citation>
    <scope>NUCLEOTIDE SEQUENCE [LARGE SCALE GENOMIC DNA]</scope>
    <source>
        <strain evidence="1 2">B448-2</strain>
    </source>
</reference>
<accession>A0A2U2HDB3</accession>
<protein>
    <submittedName>
        <fullName evidence="1">Type VI secretion system baseplate subunit TssG</fullName>
    </submittedName>
</protein>
<dbReference type="Proteomes" id="UP000241421">
    <property type="component" value="Unassembled WGS sequence"/>
</dbReference>
<dbReference type="AlphaFoldDB" id="A0A2U2HDB3"/>
<gene>
    <name evidence="1" type="primary">tssG</name>
    <name evidence="1" type="ORF">C7C56_025435</name>
</gene>
<keyword evidence="2" id="KW-1185">Reference proteome</keyword>
<dbReference type="PANTHER" id="PTHR35564:SF4">
    <property type="entry name" value="CYTOPLASMIC PROTEIN"/>
    <property type="match status" value="1"/>
</dbReference>
<evidence type="ECO:0000313" key="1">
    <source>
        <dbReference type="EMBL" id="PWF40974.1"/>
    </source>
</evidence>
<dbReference type="InterPro" id="IPR010732">
    <property type="entry name" value="T6SS_TssG-like"/>
</dbReference>